<dbReference type="OrthoDB" id="5391950at2759"/>
<evidence type="ECO:0000256" key="1">
    <source>
        <dbReference type="SAM" id="MobiDB-lite"/>
    </source>
</evidence>
<reference evidence="2" key="1">
    <citation type="submission" date="2022-10" db="EMBL/GenBank/DDBJ databases">
        <title>Tapping the CABI collections for fungal endophytes: first genome assemblies for Collariella, Neodidymelliopsis, Ascochyta clinopodiicola, Didymella pomorum, Didymosphaeria variabile, Neocosmospora piperis and Neocucurbitaria cava.</title>
        <authorList>
            <person name="Hill R."/>
        </authorList>
    </citation>
    <scope>NUCLEOTIDE SEQUENCE</scope>
    <source>
        <strain evidence="2">IMI 355082</strain>
    </source>
</reference>
<dbReference type="AlphaFoldDB" id="A0A9W8YMW9"/>
<comment type="caution">
    <text evidence="2">The sequence shown here is derived from an EMBL/GenBank/DDBJ whole genome shotgun (WGS) entry which is preliminary data.</text>
</comment>
<dbReference type="Proteomes" id="UP001140453">
    <property type="component" value="Unassembled WGS sequence"/>
</dbReference>
<dbReference type="EMBL" id="JAPEVB010000005">
    <property type="protein sequence ID" value="KAJ4387823.1"/>
    <property type="molecule type" value="Genomic_DNA"/>
</dbReference>
<evidence type="ECO:0000313" key="3">
    <source>
        <dbReference type="Proteomes" id="UP001140453"/>
    </source>
</evidence>
<proteinExistence type="predicted"/>
<feature type="compositionally biased region" description="Basic and acidic residues" evidence="1">
    <location>
        <begin position="345"/>
        <end position="358"/>
    </location>
</feature>
<feature type="compositionally biased region" description="Low complexity" evidence="1">
    <location>
        <begin position="69"/>
        <end position="80"/>
    </location>
</feature>
<feature type="compositionally biased region" description="Polar residues" evidence="1">
    <location>
        <begin position="36"/>
        <end position="49"/>
    </location>
</feature>
<sequence length="368" mass="39804">MADSSPISTPKRKRADFMTEDSPSPVFASFSFDVNGPTSVPASGSSSPRTKVAHRFRGLALTDHGHGHGPASGPAAQAHGSGFGGGGVASTAVSVHAQRDNDTAKPAQPFARRTQIDENEFIMRKRTRISPNPDTPVSLLNSSQEAQAYVQVPEIPDVRKTPPPTAADLTSQVLQSAPITSDEPPKPGAVGQLVFDQAIFSSSPKPSPSKLFKQALSAPGNRPVEALKSKVRKRAGTPPLVGNNNIKNSTEGKPDDTATDIIDPIRAALTWHEDEITVYDPEDEDDDGVGINGIGFKPTPAIAYARTMKRRQQLAEYRKREEREARARRNLRRRGSAERSVPTLESKDTTARKVRFTETEPSMMIETI</sequence>
<evidence type="ECO:0000313" key="2">
    <source>
        <dbReference type="EMBL" id="KAJ4387823.1"/>
    </source>
</evidence>
<feature type="region of interest" description="Disordered" evidence="1">
    <location>
        <begin position="1"/>
        <end position="139"/>
    </location>
</feature>
<name>A0A9W8YMW9_9PEZI</name>
<protein>
    <submittedName>
        <fullName evidence="2">Uncharacterized protein</fullName>
    </submittedName>
</protein>
<feature type="compositionally biased region" description="Basic and acidic residues" evidence="1">
    <location>
        <begin position="316"/>
        <end position="327"/>
    </location>
</feature>
<feature type="region of interest" description="Disordered" evidence="1">
    <location>
        <begin position="203"/>
        <end position="259"/>
    </location>
</feature>
<feature type="region of interest" description="Disordered" evidence="1">
    <location>
        <begin position="315"/>
        <end position="368"/>
    </location>
</feature>
<gene>
    <name evidence="2" type="ORF">N0V93_008426</name>
</gene>
<keyword evidence="3" id="KW-1185">Reference proteome</keyword>
<organism evidence="2 3">
    <name type="scientific">Gnomoniopsis smithogilvyi</name>
    <dbReference type="NCBI Taxonomy" id="1191159"/>
    <lineage>
        <taxon>Eukaryota</taxon>
        <taxon>Fungi</taxon>
        <taxon>Dikarya</taxon>
        <taxon>Ascomycota</taxon>
        <taxon>Pezizomycotina</taxon>
        <taxon>Sordariomycetes</taxon>
        <taxon>Sordariomycetidae</taxon>
        <taxon>Diaporthales</taxon>
        <taxon>Gnomoniaceae</taxon>
        <taxon>Gnomoniopsis</taxon>
    </lineage>
</organism>
<accession>A0A9W8YMW9</accession>